<proteinExistence type="inferred from homology"/>
<evidence type="ECO:0000256" key="5">
    <source>
        <dbReference type="SAM" id="Phobius"/>
    </source>
</evidence>
<dbReference type="PANTHER" id="PTHR10426">
    <property type="entry name" value="STRICTOSIDINE SYNTHASE-RELATED"/>
    <property type="match status" value="1"/>
</dbReference>
<organism evidence="7 8">
    <name type="scientific">Ridgeia piscesae</name>
    <name type="common">Tubeworm</name>
    <dbReference type="NCBI Taxonomy" id="27915"/>
    <lineage>
        <taxon>Eukaryota</taxon>
        <taxon>Metazoa</taxon>
        <taxon>Spiralia</taxon>
        <taxon>Lophotrochozoa</taxon>
        <taxon>Annelida</taxon>
        <taxon>Polychaeta</taxon>
        <taxon>Sedentaria</taxon>
        <taxon>Canalipalpata</taxon>
        <taxon>Sabellida</taxon>
        <taxon>Siboglinidae</taxon>
        <taxon>Ridgeia</taxon>
    </lineage>
</organism>
<accession>A0AAD9P950</accession>
<comment type="similarity">
    <text evidence="1">Belongs to the strictosidine synthase family.</text>
</comment>
<sequence length="423" mass="46640">MDRDTIRHRSTGQSASGGGDEKQTKNVADEPEEETGDAGWSTLIRVLAGVIVTFVFIPGLLLLLVSLTVPAPINPVMISVADPPKLEGALEVNDLLTRGERLFENEIWGPESIVFHKGHMYTGTHDGKIIDIKDGKMSVLATLGKPPCGTGRPENEPTCGRPAGVRMHEGSLYVIDTYLGLFKISLETGKSELLLSEIDGEKPMLLNNLDIDSNGIIYLTDSSVKWQSNQTLYSLLEGSGDGRLIRFDPHKNVTEELIGGLHFANGVQLSPDEDFVLVAESTYHRILRYYLKGSKKGQVDTFVENLPGLPDNIRPSSGGGYWLCDALPREPGFSTFDFLASRPWIRKLLTQLFSINTMVKFLAQSTVVYELNSQGEIVRSFWDVHQGRLGGCSEVNEHDGVLYTGSFHSPFIGKFDLKKMKKA</sequence>
<keyword evidence="8" id="KW-1185">Reference proteome</keyword>
<evidence type="ECO:0000313" key="7">
    <source>
        <dbReference type="EMBL" id="KAK2190445.1"/>
    </source>
</evidence>
<reference evidence="7" key="1">
    <citation type="journal article" date="2023" name="Mol. Biol. Evol.">
        <title>Third-Generation Sequencing Reveals the Adaptive Role of the Epigenome in Three Deep-Sea Polychaetes.</title>
        <authorList>
            <person name="Perez M."/>
            <person name="Aroh O."/>
            <person name="Sun Y."/>
            <person name="Lan Y."/>
            <person name="Juniper S.K."/>
            <person name="Young C.R."/>
            <person name="Angers B."/>
            <person name="Qian P.Y."/>
        </authorList>
    </citation>
    <scope>NUCLEOTIDE SEQUENCE</scope>
    <source>
        <strain evidence="7">R07B-5</strain>
    </source>
</reference>
<dbReference type="InterPro" id="IPR011042">
    <property type="entry name" value="6-blade_b-propeller_TolB-like"/>
</dbReference>
<dbReference type="GO" id="GO:0012505">
    <property type="term" value="C:endomembrane system"/>
    <property type="evidence" value="ECO:0007669"/>
    <property type="project" value="TreeGrafter"/>
</dbReference>
<feature type="transmembrane region" description="Helical" evidence="5">
    <location>
        <begin position="46"/>
        <end position="69"/>
    </location>
</feature>
<keyword evidence="5" id="KW-0472">Membrane</keyword>
<keyword evidence="2" id="KW-0597">Phosphoprotein</keyword>
<gene>
    <name evidence="7" type="ORF">NP493_81g00010</name>
</gene>
<feature type="region of interest" description="Disordered" evidence="4">
    <location>
        <begin position="1"/>
        <end position="35"/>
    </location>
</feature>
<keyword evidence="5" id="KW-0812">Transmembrane</keyword>
<evidence type="ECO:0000256" key="2">
    <source>
        <dbReference type="ARBA" id="ARBA00022553"/>
    </source>
</evidence>
<evidence type="ECO:0000256" key="4">
    <source>
        <dbReference type="SAM" id="MobiDB-lite"/>
    </source>
</evidence>
<dbReference type="PANTHER" id="PTHR10426:SF88">
    <property type="entry name" value="ADIPOCYTE PLASMA MEMBRANE-ASSOCIATED PROTEIN HEMOMUCIN-RELATED"/>
    <property type="match status" value="1"/>
</dbReference>
<protein>
    <recommendedName>
        <fullName evidence="6">Strictosidine synthase conserved region domain-containing protein</fullName>
    </recommendedName>
</protein>
<dbReference type="GO" id="GO:0016787">
    <property type="term" value="F:hydrolase activity"/>
    <property type="evidence" value="ECO:0007669"/>
    <property type="project" value="TreeGrafter"/>
</dbReference>
<dbReference type="Pfam" id="PF03088">
    <property type="entry name" value="Str_synth"/>
    <property type="match status" value="1"/>
</dbReference>
<dbReference type="InterPro" id="IPR018119">
    <property type="entry name" value="Strictosidine_synth_cons-reg"/>
</dbReference>
<dbReference type="Proteomes" id="UP001209878">
    <property type="component" value="Unassembled WGS sequence"/>
</dbReference>
<dbReference type="AlphaFoldDB" id="A0AAD9P950"/>
<evidence type="ECO:0000259" key="6">
    <source>
        <dbReference type="Pfam" id="PF03088"/>
    </source>
</evidence>
<keyword evidence="3" id="KW-0325">Glycoprotein</keyword>
<evidence type="ECO:0000256" key="1">
    <source>
        <dbReference type="ARBA" id="ARBA00009191"/>
    </source>
</evidence>
<feature type="compositionally biased region" description="Basic and acidic residues" evidence="4">
    <location>
        <begin position="19"/>
        <end position="28"/>
    </location>
</feature>
<feature type="domain" description="Strictosidine synthase conserved region" evidence="6">
    <location>
        <begin position="207"/>
        <end position="293"/>
    </location>
</feature>
<dbReference type="EMBL" id="JAODUO010000079">
    <property type="protein sequence ID" value="KAK2190445.1"/>
    <property type="molecule type" value="Genomic_DNA"/>
</dbReference>
<evidence type="ECO:0000313" key="8">
    <source>
        <dbReference type="Proteomes" id="UP001209878"/>
    </source>
</evidence>
<dbReference type="Gene3D" id="2.120.10.30">
    <property type="entry name" value="TolB, C-terminal domain"/>
    <property type="match status" value="1"/>
</dbReference>
<dbReference type="SUPFAM" id="SSF63829">
    <property type="entry name" value="Calcium-dependent phosphotriesterase"/>
    <property type="match status" value="1"/>
</dbReference>
<evidence type="ECO:0000256" key="3">
    <source>
        <dbReference type="ARBA" id="ARBA00023180"/>
    </source>
</evidence>
<comment type="caution">
    <text evidence="7">The sequence shown here is derived from an EMBL/GenBank/DDBJ whole genome shotgun (WGS) entry which is preliminary data.</text>
</comment>
<keyword evidence="5" id="KW-1133">Transmembrane helix</keyword>
<dbReference type="Pfam" id="PF20067">
    <property type="entry name" value="SSL_N"/>
    <property type="match status" value="1"/>
</dbReference>
<name>A0AAD9P950_RIDPI</name>